<sequence>MIKITVYGMASPGAIQTRAWRGLIAATLGFNKKFWPTLPEIELRFLPIMITTEKLGQLIQAMQNLATAEVSVRTNTPDLKSFITLEAGHPEAHRNLLIVVDEPGDFNPAKAVLIINVLKRILTPRLNEILPGETLCLRYLALGLDPSNPTACLS</sequence>
<protein>
    <submittedName>
        <fullName evidence="1">Uncharacterized protein</fullName>
    </submittedName>
</protein>
<name>A0A1G1XZY9_9BACT</name>
<dbReference type="AlphaFoldDB" id="A0A1G1XZY9"/>
<evidence type="ECO:0000313" key="2">
    <source>
        <dbReference type="Proteomes" id="UP000178240"/>
    </source>
</evidence>
<proteinExistence type="predicted"/>
<organism evidence="1 2">
    <name type="scientific">Candidatus Buchananbacteria bacterium RIFCSPHIGHO2_01_FULL_44_11</name>
    <dbReference type="NCBI Taxonomy" id="1797535"/>
    <lineage>
        <taxon>Bacteria</taxon>
        <taxon>Candidatus Buchananiibacteriota</taxon>
    </lineage>
</organism>
<dbReference type="Proteomes" id="UP000178240">
    <property type="component" value="Unassembled WGS sequence"/>
</dbReference>
<reference evidence="1 2" key="1">
    <citation type="journal article" date="2016" name="Nat. Commun.">
        <title>Thousands of microbial genomes shed light on interconnected biogeochemical processes in an aquifer system.</title>
        <authorList>
            <person name="Anantharaman K."/>
            <person name="Brown C.T."/>
            <person name="Hug L.A."/>
            <person name="Sharon I."/>
            <person name="Castelle C.J."/>
            <person name="Probst A.J."/>
            <person name="Thomas B.C."/>
            <person name="Singh A."/>
            <person name="Wilkins M.J."/>
            <person name="Karaoz U."/>
            <person name="Brodie E.L."/>
            <person name="Williams K.H."/>
            <person name="Hubbard S.S."/>
            <person name="Banfield J.F."/>
        </authorList>
    </citation>
    <scope>NUCLEOTIDE SEQUENCE [LARGE SCALE GENOMIC DNA]</scope>
</reference>
<evidence type="ECO:0000313" key="1">
    <source>
        <dbReference type="EMBL" id="OGY45649.1"/>
    </source>
</evidence>
<comment type="caution">
    <text evidence="1">The sequence shown here is derived from an EMBL/GenBank/DDBJ whole genome shotgun (WGS) entry which is preliminary data.</text>
</comment>
<accession>A0A1G1XZY9</accession>
<dbReference type="EMBL" id="MHIE01000016">
    <property type="protein sequence ID" value="OGY45649.1"/>
    <property type="molecule type" value="Genomic_DNA"/>
</dbReference>
<gene>
    <name evidence="1" type="ORF">A2744_03120</name>
</gene>